<dbReference type="PANTHER" id="PTHR13137">
    <property type="entry name" value="DC11 ACN9 HOMOLOG"/>
    <property type="match status" value="1"/>
</dbReference>
<evidence type="ECO:0000256" key="5">
    <source>
        <dbReference type="ARBA" id="ARBA00023186"/>
    </source>
</evidence>
<organism evidence="7 8">
    <name type="scientific">Vitrella brassicaformis (strain CCMP3155)</name>
    <dbReference type="NCBI Taxonomy" id="1169540"/>
    <lineage>
        <taxon>Eukaryota</taxon>
        <taxon>Sar</taxon>
        <taxon>Alveolata</taxon>
        <taxon>Colpodellida</taxon>
        <taxon>Vitrellaceae</taxon>
        <taxon>Vitrella</taxon>
    </lineage>
</organism>
<dbReference type="STRING" id="1169540.A0A0G4F4W3"/>
<dbReference type="Pfam" id="PF13233">
    <property type="entry name" value="Complex1_LYR_2"/>
    <property type="match status" value="1"/>
</dbReference>
<evidence type="ECO:0000313" key="7">
    <source>
        <dbReference type="EMBL" id="CEM06757.1"/>
    </source>
</evidence>
<dbReference type="GO" id="GO:0034553">
    <property type="term" value="P:mitochondrial respiratory chain complex II assembly"/>
    <property type="evidence" value="ECO:0007669"/>
    <property type="project" value="UniProtKB-UniRule"/>
</dbReference>
<dbReference type="VEuPathDB" id="CryptoDB:Vbra_8756"/>
<dbReference type="InParanoid" id="A0A0G4F4W3"/>
<comment type="similarity">
    <text evidence="2 6">Belongs to the complex I LYR family. SDHAF3 subfamily.</text>
</comment>
<accession>A0A0G4F4W3</accession>
<evidence type="ECO:0000256" key="3">
    <source>
        <dbReference type="ARBA" id="ARBA00022946"/>
    </source>
</evidence>
<comment type="subunit">
    <text evidence="6">Interacts with the iron-sulfur protein subunit within the SDH catalytic dimer.</text>
</comment>
<sequence length="113" mass="13477">MGLPGLAVHEARCLFREIVRLHQTKLPEKMRGLGDAFLKREFRQHLFGGTCTPRQFEMFMAHWRKYGATIRRQENVIGKKMMKTEREKLSEEQRRQYDKLRRAVAREAAEKET</sequence>
<evidence type="ECO:0000256" key="6">
    <source>
        <dbReference type="RuleBase" id="RU368039"/>
    </source>
</evidence>
<dbReference type="CDD" id="cd20270">
    <property type="entry name" value="Complex1_LYR_SDHAF3_LYRM10"/>
    <property type="match status" value="1"/>
</dbReference>
<dbReference type="OrthoDB" id="438302at2759"/>
<dbReference type="Proteomes" id="UP000041254">
    <property type="component" value="Unassembled WGS sequence"/>
</dbReference>
<dbReference type="GO" id="GO:0006105">
    <property type="term" value="P:succinate metabolic process"/>
    <property type="evidence" value="ECO:0007669"/>
    <property type="project" value="TreeGrafter"/>
</dbReference>
<dbReference type="PANTHER" id="PTHR13137:SF6">
    <property type="entry name" value="SUCCINATE DEHYDROGENASE ASSEMBLY FACTOR 3, MITOCHONDRIAL"/>
    <property type="match status" value="1"/>
</dbReference>
<keyword evidence="3" id="KW-0809">Transit peptide</keyword>
<keyword evidence="4 6" id="KW-0496">Mitochondrion</keyword>
<evidence type="ECO:0000256" key="2">
    <source>
        <dbReference type="ARBA" id="ARBA00006020"/>
    </source>
</evidence>
<reference evidence="7 8" key="1">
    <citation type="submission" date="2014-11" db="EMBL/GenBank/DDBJ databases">
        <authorList>
            <person name="Zhu J."/>
            <person name="Qi W."/>
            <person name="Song R."/>
        </authorList>
    </citation>
    <scope>NUCLEOTIDE SEQUENCE [LARGE SCALE GENOMIC DNA]</scope>
</reference>
<evidence type="ECO:0000256" key="4">
    <source>
        <dbReference type="ARBA" id="ARBA00023128"/>
    </source>
</evidence>
<dbReference type="GO" id="GO:0005758">
    <property type="term" value="C:mitochondrial intermembrane space"/>
    <property type="evidence" value="ECO:0007669"/>
    <property type="project" value="TreeGrafter"/>
</dbReference>
<dbReference type="InterPro" id="IPR008381">
    <property type="entry name" value="SDHAF3/Sdh7"/>
</dbReference>
<gene>
    <name evidence="7" type="ORF">Vbra_8756</name>
</gene>
<dbReference type="GO" id="GO:0005759">
    <property type="term" value="C:mitochondrial matrix"/>
    <property type="evidence" value="ECO:0007669"/>
    <property type="project" value="UniProtKB-SubCell"/>
</dbReference>
<dbReference type="OMA" id="FEMFMAH"/>
<dbReference type="EMBL" id="CDMY01000370">
    <property type="protein sequence ID" value="CEM06757.1"/>
    <property type="molecule type" value="Genomic_DNA"/>
</dbReference>
<comment type="function">
    <text evidence="6">Plays an essential role in the assembly of succinate dehydrogenase (SDH), an enzyme complex (also referred to as respiratory complex II) that is a component of both the tricarboxylic acid (TCA) cycle and the mitochondrial electron transport chain, and which couples the oxidation of succinate to fumarate with the reduction of ubiquinone (coenzyme Q) to ubiquinol. Promotes maturation of the iron-sulfur protein subunit of the SDH catalytic dimer, protecting it from the deleterious effects of oxidants. May act together with SDHAF1.</text>
</comment>
<evidence type="ECO:0000256" key="1">
    <source>
        <dbReference type="ARBA" id="ARBA00004305"/>
    </source>
</evidence>
<keyword evidence="5 6" id="KW-0143">Chaperone</keyword>
<name>A0A0G4F4W3_VITBC</name>
<keyword evidence="8" id="KW-1185">Reference proteome</keyword>
<dbReference type="AlphaFoldDB" id="A0A0G4F4W3"/>
<evidence type="ECO:0000313" key="8">
    <source>
        <dbReference type="Proteomes" id="UP000041254"/>
    </source>
</evidence>
<protein>
    <recommendedName>
        <fullName evidence="6">Succinate dehydrogenase assembly factor 3</fullName>
        <shortName evidence="6">SDH assembly factor 3</shortName>
        <shortName evidence="6">SDHAF3</shortName>
    </recommendedName>
</protein>
<proteinExistence type="inferred from homology"/>
<comment type="subcellular location">
    <subcellularLocation>
        <location evidence="1 6">Mitochondrion matrix</location>
    </subcellularLocation>
</comment>